<name>A0A1S2YJE9_CICAR</name>
<dbReference type="GeneID" id="101490083"/>
<comment type="function">
    <text evidence="6">Invertase that cleaves sucrose into glucose and fructose.</text>
</comment>
<dbReference type="EC" id="3.2.1.26" evidence="6"/>
<dbReference type="Proteomes" id="UP000087171">
    <property type="component" value="Chromosome Ca6"/>
</dbReference>
<dbReference type="GO" id="GO:0005987">
    <property type="term" value="P:sucrose catabolic process"/>
    <property type="evidence" value="ECO:0007669"/>
    <property type="project" value="TreeGrafter"/>
</dbReference>
<dbReference type="RefSeq" id="XP_004505683.1">
    <property type="nucleotide sequence ID" value="XM_004505626.3"/>
</dbReference>
<dbReference type="Pfam" id="PF12899">
    <property type="entry name" value="Glyco_hydro_100"/>
    <property type="match status" value="1"/>
</dbReference>
<keyword evidence="4 6" id="KW-0119">Carbohydrate metabolism</keyword>
<keyword evidence="5 6" id="KW-0326">Glycosidase</keyword>
<evidence type="ECO:0000256" key="1">
    <source>
        <dbReference type="ARBA" id="ARBA00000094"/>
    </source>
</evidence>
<evidence type="ECO:0000256" key="6">
    <source>
        <dbReference type="RuleBase" id="RU367047"/>
    </source>
</evidence>
<dbReference type="KEGG" id="cam:101490083"/>
<reference evidence="7" key="1">
    <citation type="journal article" date="2013" name="Nat. Biotechnol.">
        <title>Draft genome sequence of chickpea (Cicer arietinum) provides a resource for trait improvement.</title>
        <authorList>
            <person name="Varshney R.K."/>
            <person name="Song C."/>
            <person name="Saxena R.K."/>
            <person name="Azam S."/>
            <person name="Yu S."/>
            <person name="Sharpe A.G."/>
            <person name="Cannon S."/>
            <person name="Baek J."/>
            <person name="Rosen B.D."/>
            <person name="Tar'an B."/>
            <person name="Millan T."/>
            <person name="Zhang X."/>
            <person name="Ramsay L.D."/>
            <person name="Iwata A."/>
            <person name="Wang Y."/>
            <person name="Nelson W."/>
            <person name="Farmer A.D."/>
            <person name="Gaur P.M."/>
            <person name="Soderlund C."/>
            <person name="Penmetsa R.V."/>
            <person name="Xu C."/>
            <person name="Bharti A.K."/>
            <person name="He W."/>
            <person name="Winter P."/>
            <person name="Zhao S."/>
            <person name="Hane J.K."/>
            <person name="Carrasquilla-Garcia N."/>
            <person name="Condie J.A."/>
            <person name="Upadhyaya H.D."/>
            <person name="Luo M.C."/>
            <person name="Thudi M."/>
            <person name="Gowda C.L."/>
            <person name="Singh N.P."/>
            <person name="Lichtenzveig J."/>
            <person name="Gali K.K."/>
            <person name="Rubio J."/>
            <person name="Nadarajan N."/>
            <person name="Dolezel J."/>
            <person name="Bansal K.C."/>
            <person name="Xu X."/>
            <person name="Edwards D."/>
            <person name="Zhang G."/>
            <person name="Kahl G."/>
            <person name="Gil J."/>
            <person name="Singh K.B."/>
            <person name="Datta S.K."/>
            <person name="Jackson S.A."/>
            <person name="Wang J."/>
            <person name="Cook D.R."/>
        </authorList>
    </citation>
    <scope>NUCLEOTIDE SEQUENCE [LARGE SCALE GENOMIC DNA]</scope>
    <source>
        <strain evidence="7">cv. CDC Frontier</strain>
    </source>
</reference>
<dbReference type="PaxDb" id="3827-XP_004505683.1"/>
<protein>
    <recommendedName>
        <fullName evidence="6">Alkaline/neutral invertase</fullName>
        <ecNumber evidence="6">3.2.1.26</ecNumber>
    </recommendedName>
</protein>
<accession>A0A1S2YJE9</accession>
<comment type="catalytic activity">
    <reaction evidence="1 6">
        <text>Hydrolysis of terminal non-reducing beta-D-fructofuranoside residues in beta-D-fructofuranosides.</text>
        <dbReference type="EC" id="3.2.1.26"/>
    </reaction>
</comment>
<evidence type="ECO:0000256" key="5">
    <source>
        <dbReference type="ARBA" id="ARBA00023295"/>
    </source>
</evidence>
<dbReference type="OrthoDB" id="585877at2759"/>
<sequence>MDRSLKPLDRGGSVGPLFCTQIAENSSNKVEHSDNNKADPLLQNSALFSQISLPLDPQPMISEAWESMRHSLVYFRGVPVGTIAALDSSDEKLNYDQVFVRDFVPSALAFLMKKEHGIVKNFLKTTLRLQSSTKTVDRFHLSAGVMPASFKVKREPGKNSESLDADFGGSAIGRVAPVDSGFWWIILLRAYTKSTGDVSLSETAECQEGMRLILNLCLAEGFDTFPTLLCADGCCMIDRRMGLYGYPIEIQALFYMALRCAMHLLKQDDEGKEFMERIVSRLNALSYHLRNYFWLDLKQLNDVYRYKTEEYSHTAVNKFNVIPDSLPDWIFDFMPHHGGYFIGNVSPARMDFRWFCLGNCIAILSCLATPEQSIAIMDLIESRWDALIGEMPAKICYPALENHEWRIITGCDPKNTRWSYHNGGSWPVLLWLLTAASIKTGRPHIARRALDITETRLLKDNWPEYYDGKHGRYIGKQARKLQTWSIAGYLVAREMLNDPSHLRMVAFEEDKLLRPQHRRSNTW</sequence>
<keyword evidence="7" id="KW-1185">Reference proteome</keyword>
<dbReference type="InterPro" id="IPR024746">
    <property type="entry name" value="Glyco_hydro_100"/>
</dbReference>
<evidence type="ECO:0000313" key="7">
    <source>
        <dbReference type="Proteomes" id="UP000087171"/>
    </source>
</evidence>
<dbReference type="GO" id="GO:0033926">
    <property type="term" value="F:endo-alpha-N-acetylgalactosaminidase activity"/>
    <property type="evidence" value="ECO:0007669"/>
    <property type="project" value="UniProtKB-UniRule"/>
</dbReference>
<dbReference type="InterPro" id="IPR012341">
    <property type="entry name" value="6hp_glycosidase-like_sf"/>
</dbReference>
<reference evidence="8" key="2">
    <citation type="submission" date="2025-08" db="UniProtKB">
        <authorList>
            <consortium name="RefSeq"/>
        </authorList>
    </citation>
    <scope>IDENTIFICATION</scope>
    <source>
        <tissue evidence="8">Etiolated seedlings</tissue>
    </source>
</reference>
<comment type="similarity">
    <text evidence="2 6">Belongs to the glycosyl hydrolase 100 family.</text>
</comment>
<dbReference type="AlphaFoldDB" id="A0A1S2YJE9"/>
<gene>
    <name evidence="8" type="primary">LOC101490083</name>
</gene>
<keyword evidence="3 6" id="KW-0378">Hydrolase</keyword>
<dbReference type="PANTHER" id="PTHR31916:SF40">
    <property type="entry name" value="ALKALINE_NEUTRAL INVERTASE B-RELATED"/>
    <property type="match status" value="1"/>
</dbReference>
<dbReference type="GO" id="GO:0004575">
    <property type="term" value="F:sucrose alpha-glucosidase activity"/>
    <property type="evidence" value="ECO:0007669"/>
    <property type="project" value="TreeGrafter"/>
</dbReference>
<dbReference type="InterPro" id="IPR008928">
    <property type="entry name" value="6-hairpin_glycosidase_sf"/>
</dbReference>
<dbReference type="eggNOG" id="ENOG502QPS0">
    <property type="taxonomic scope" value="Eukaryota"/>
</dbReference>
<evidence type="ECO:0000256" key="2">
    <source>
        <dbReference type="ARBA" id="ARBA00007671"/>
    </source>
</evidence>
<proteinExistence type="inferred from homology"/>
<evidence type="ECO:0000256" key="4">
    <source>
        <dbReference type="ARBA" id="ARBA00023277"/>
    </source>
</evidence>
<organism evidence="7 8">
    <name type="scientific">Cicer arietinum</name>
    <name type="common">Chickpea</name>
    <name type="synonym">Garbanzo</name>
    <dbReference type="NCBI Taxonomy" id="3827"/>
    <lineage>
        <taxon>Eukaryota</taxon>
        <taxon>Viridiplantae</taxon>
        <taxon>Streptophyta</taxon>
        <taxon>Embryophyta</taxon>
        <taxon>Tracheophyta</taxon>
        <taxon>Spermatophyta</taxon>
        <taxon>Magnoliopsida</taxon>
        <taxon>eudicotyledons</taxon>
        <taxon>Gunneridae</taxon>
        <taxon>Pentapetalae</taxon>
        <taxon>rosids</taxon>
        <taxon>fabids</taxon>
        <taxon>Fabales</taxon>
        <taxon>Fabaceae</taxon>
        <taxon>Papilionoideae</taxon>
        <taxon>50 kb inversion clade</taxon>
        <taxon>NPAAA clade</taxon>
        <taxon>Hologalegina</taxon>
        <taxon>IRL clade</taxon>
        <taxon>Cicereae</taxon>
        <taxon>Cicer</taxon>
    </lineage>
</organism>
<dbReference type="PANTHER" id="PTHR31916">
    <property type="match status" value="1"/>
</dbReference>
<dbReference type="FunFam" id="1.50.10.10:FF:000001">
    <property type="entry name" value="probable alkaline/neutral invertase B"/>
    <property type="match status" value="1"/>
</dbReference>
<evidence type="ECO:0000313" key="8">
    <source>
        <dbReference type="RefSeq" id="XP_004505683.1"/>
    </source>
</evidence>
<dbReference type="Gene3D" id="1.50.10.10">
    <property type="match status" value="1"/>
</dbReference>
<dbReference type="SUPFAM" id="SSF48208">
    <property type="entry name" value="Six-hairpin glycosidases"/>
    <property type="match status" value="1"/>
</dbReference>
<evidence type="ECO:0000256" key="3">
    <source>
        <dbReference type="ARBA" id="ARBA00022801"/>
    </source>
</evidence>